<evidence type="ECO:0000256" key="3">
    <source>
        <dbReference type="RuleBase" id="RU000363"/>
    </source>
</evidence>
<dbReference type="EMBL" id="JACJSI010000278">
    <property type="protein sequence ID" value="MBD2535458.1"/>
    <property type="molecule type" value="Genomic_DNA"/>
</dbReference>
<dbReference type="RefSeq" id="WP_190946285.1">
    <property type="nucleotide sequence ID" value="NZ_JACJSI010000278.1"/>
</dbReference>
<name>A0ABR8E219_9NOSO</name>
<dbReference type="SUPFAM" id="SSF51735">
    <property type="entry name" value="NAD(P)-binding Rossmann-fold domains"/>
    <property type="match status" value="1"/>
</dbReference>
<dbReference type="PIRSF" id="PIRSF000126">
    <property type="entry name" value="11-beta-HSD1"/>
    <property type="match status" value="1"/>
</dbReference>
<dbReference type="PANTHER" id="PTHR44196">
    <property type="entry name" value="DEHYDROGENASE/REDUCTASE SDR FAMILY MEMBER 7B"/>
    <property type="match status" value="1"/>
</dbReference>
<protein>
    <submittedName>
        <fullName evidence="4">SDR family oxidoreductase</fullName>
    </submittedName>
</protein>
<reference evidence="4 5" key="1">
    <citation type="journal article" date="2020" name="ISME J.">
        <title>Comparative genomics reveals insights into cyanobacterial evolution and habitat adaptation.</title>
        <authorList>
            <person name="Chen M.Y."/>
            <person name="Teng W.K."/>
            <person name="Zhao L."/>
            <person name="Hu C.X."/>
            <person name="Zhou Y.K."/>
            <person name="Han B.P."/>
            <person name="Song L.R."/>
            <person name="Shu W.S."/>
        </authorList>
    </citation>
    <scope>NUCLEOTIDE SEQUENCE [LARGE SCALE GENOMIC DNA]</scope>
    <source>
        <strain evidence="4 5">FACHB-838</strain>
    </source>
</reference>
<dbReference type="InterPro" id="IPR036291">
    <property type="entry name" value="NAD(P)-bd_dom_sf"/>
</dbReference>
<evidence type="ECO:0000256" key="2">
    <source>
        <dbReference type="ARBA" id="ARBA00023002"/>
    </source>
</evidence>
<gene>
    <name evidence="4" type="ORF">H6G97_41115</name>
</gene>
<dbReference type="CDD" id="cd05233">
    <property type="entry name" value="SDR_c"/>
    <property type="match status" value="1"/>
</dbReference>
<dbReference type="Proteomes" id="UP000623440">
    <property type="component" value="Unassembled WGS sequence"/>
</dbReference>
<dbReference type="PRINTS" id="PR00080">
    <property type="entry name" value="SDRFAMILY"/>
</dbReference>
<organism evidence="4 5">
    <name type="scientific">Nostoc flagelliforme FACHB-838</name>
    <dbReference type="NCBI Taxonomy" id="2692904"/>
    <lineage>
        <taxon>Bacteria</taxon>
        <taxon>Bacillati</taxon>
        <taxon>Cyanobacteriota</taxon>
        <taxon>Cyanophyceae</taxon>
        <taxon>Nostocales</taxon>
        <taxon>Nostocaceae</taxon>
        <taxon>Nostoc</taxon>
    </lineage>
</organism>
<keyword evidence="5" id="KW-1185">Reference proteome</keyword>
<evidence type="ECO:0000256" key="1">
    <source>
        <dbReference type="ARBA" id="ARBA00006484"/>
    </source>
</evidence>
<dbReference type="InterPro" id="IPR002347">
    <property type="entry name" value="SDR_fam"/>
</dbReference>
<dbReference type="Pfam" id="PF00106">
    <property type="entry name" value="adh_short"/>
    <property type="match status" value="1"/>
</dbReference>
<dbReference type="PRINTS" id="PR00081">
    <property type="entry name" value="GDHRDH"/>
</dbReference>
<evidence type="ECO:0000313" key="4">
    <source>
        <dbReference type="EMBL" id="MBD2535458.1"/>
    </source>
</evidence>
<dbReference type="PANTHER" id="PTHR44196:SF2">
    <property type="entry name" value="SHORT-CHAIN DEHYDROGENASE-RELATED"/>
    <property type="match status" value="1"/>
</dbReference>
<accession>A0ABR8E219</accession>
<evidence type="ECO:0000313" key="5">
    <source>
        <dbReference type="Proteomes" id="UP000623440"/>
    </source>
</evidence>
<comment type="caution">
    <text evidence="4">The sequence shown here is derived from an EMBL/GenBank/DDBJ whole genome shotgun (WGS) entry which is preliminary data.</text>
</comment>
<dbReference type="Gene3D" id="3.40.50.720">
    <property type="entry name" value="NAD(P)-binding Rossmann-like Domain"/>
    <property type="match status" value="1"/>
</dbReference>
<sequence>MATALITGASSGIGAAFANELAARKNNLVLVARSEEKLQHLAQKLQEEHKIKVHTLAKDLTITTAAVDIFNALIEQNITSIDTLINNAGLGDYGLFSESQRTKQLQMIQLNITALVDLTYQFLPQMIQQGRGNIINISSIAAFQGLPYMSVYAATKSFVLSFSEALWAENSKTGAKVLAVCPGPTNTQFYEKASFEKFSNEAESLRLDNPSEIAREALNALNSESSHIVTGRWDNKVISGISRFLPREIWSKVLEQEFRPKY</sequence>
<proteinExistence type="inferred from homology"/>
<comment type="similarity">
    <text evidence="1 3">Belongs to the short-chain dehydrogenases/reductases (SDR) family.</text>
</comment>
<keyword evidence="2" id="KW-0560">Oxidoreductase</keyword>